<sequence length="423" mass="47408">MSNSKGNAHEFSLKVYVNKQNTKVLFAEADRDFVEVLISFLTLPLGTIVRVLRKHYGDNHDSAPVFGSITTLYDGISKLDSVNFWTEGCKEVLLNPIRSTFEDEYRILKVDINDNQQPNESFTSSCGNPKCGNNWASCRSVYYDTAKCVRCQKIMTRKVDERQSYGSSPLKISDDLHILPSTVGFVQTVRNLGLTNTDVGTPRDVTLGYNEIMDLLKRSLVSETPISDVILNKREVAKEATDSNSEPKLILKVMVHSPSNKLLYAQADDDFINFLFSSLAVPLGAVESVAGGNPCLKNINNLHKSIPNILNDKIAYKYLNTKERLMNPKLPHGYIPENPILPFTEECESNSYRNVCLCSANFPKGKGKYVKGPLMYNISDDLTVTPFCLFSFLSFLEREKIDVSDVKELELEIGVEEVISISI</sequence>
<dbReference type="Pfam" id="PF05056">
    <property type="entry name" value="DUF674"/>
    <property type="match status" value="1"/>
</dbReference>
<evidence type="ECO:0000313" key="1">
    <source>
        <dbReference type="EMBL" id="EYU34005.1"/>
    </source>
</evidence>
<dbReference type="PANTHER" id="PTHR33103">
    <property type="entry name" value="OS01G0153900 PROTEIN"/>
    <property type="match status" value="1"/>
</dbReference>
<dbReference type="PANTHER" id="PTHR33103:SF27">
    <property type="entry name" value="OS04G0594700 PROTEIN"/>
    <property type="match status" value="1"/>
</dbReference>
<evidence type="ECO:0008006" key="3">
    <source>
        <dbReference type="Google" id="ProtNLM"/>
    </source>
</evidence>
<dbReference type="AlphaFoldDB" id="A0A022R5C1"/>
<dbReference type="EMBL" id="KI630735">
    <property type="protein sequence ID" value="EYU34005.1"/>
    <property type="molecule type" value="Genomic_DNA"/>
</dbReference>
<name>A0A022R5C1_ERYGU</name>
<proteinExistence type="predicted"/>
<reference evidence="1 2" key="1">
    <citation type="journal article" date="2013" name="Proc. Natl. Acad. Sci. U.S.A.">
        <title>Fine-scale variation in meiotic recombination in Mimulus inferred from population shotgun sequencing.</title>
        <authorList>
            <person name="Hellsten U."/>
            <person name="Wright K.M."/>
            <person name="Jenkins J."/>
            <person name="Shu S."/>
            <person name="Yuan Y."/>
            <person name="Wessler S.R."/>
            <person name="Schmutz J."/>
            <person name="Willis J.H."/>
            <person name="Rokhsar D.S."/>
        </authorList>
    </citation>
    <scope>NUCLEOTIDE SEQUENCE [LARGE SCALE GENOMIC DNA]</scope>
    <source>
        <strain evidence="2">cv. DUN x IM62</strain>
    </source>
</reference>
<protein>
    <recommendedName>
        <fullName evidence="3">DUF674 domain-containing protein</fullName>
    </recommendedName>
</protein>
<dbReference type="InterPro" id="IPR007750">
    <property type="entry name" value="DUF674"/>
</dbReference>
<dbReference type="Proteomes" id="UP000030748">
    <property type="component" value="Unassembled WGS sequence"/>
</dbReference>
<evidence type="ECO:0000313" key="2">
    <source>
        <dbReference type="Proteomes" id="UP000030748"/>
    </source>
</evidence>
<gene>
    <name evidence="1" type="ORF">MIMGU_mgv1a021208mg</name>
</gene>
<keyword evidence="2" id="KW-1185">Reference proteome</keyword>
<accession>A0A022R5C1</accession>
<dbReference type="eggNOG" id="ENOG502RYYF">
    <property type="taxonomic scope" value="Eukaryota"/>
</dbReference>
<organism evidence="1 2">
    <name type="scientific">Erythranthe guttata</name>
    <name type="common">Yellow monkey flower</name>
    <name type="synonym">Mimulus guttatus</name>
    <dbReference type="NCBI Taxonomy" id="4155"/>
    <lineage>
        <taxon>Eukaryota</taxon>
        <taxon>Viridiplantae</taxon>
        <taxon>Streptophyta</taxon>
        <taxon>Embryophyta</taxon>
        <taxon>Tracheophyta</taxon>
        <taxon>Spermatophyta</taxon>
        <taxon>Magnoliopsida</taxon>
        <taxon>eudicotyledons</taxon>
        <taxon>Gunneridae</taxon>
        <taxon>Pentapetalae</taxon>
        <taxon>asterids</taxon>
        <taxon>lamiids</taxon>
        <taxon>Lamiales</taxon>
        <taxon>Phrymaceae</taxon>
        <taxon>Erythranthe</taxon>
    </lineage>
</organism>